<protein>
    <submittedName>
        <fullName evidence="6">ATP-dependent Clp protease ATP-binding protein</fullName>
    </submittedName>
</protein>
<keyword evidence="3" id="KW-0143">Chaperone</keyword>
<dbReference type="EMBL" id="BCMH01000008">
    <property type="protein sequence ID" value="GAX03687.1"/>
    <property type="molecule type" value="Genomic_DNA"/>
</dbReference>
<keyword evidence="7" id="KW-1185">Reference proteome</keyword>
<gene>
    <name evidence="6" type="primary">clpA_1</name>
    <name evidence="6" type="ORF">IWT140_01312</name>
</gene>
<keyword evidence="2 6" id="KW-0067">ATP-binding</keyword>
<dbReference type="PROSITE" id="PS50151">
    <property type="entry name" value="UVR"/>
    <property type="match status" value="1"/>
</dbReference>
<dbReference type="GO" id="GO:0008233">
    <property type="term" value="F:peptidase activity"/>
    <property type="evidence" value="ECO:0007669"/>
    <property type="project" value="UniProtKB-KW"/>
</dbReference>
<keyword evidence="1" id="KW-0547">Nucleotide-binding</keyword>
<dbReference type="InterPro" id="IPR003593">
    <property type="entry name" value="AAA+_ATPase"/>
</dbReference>
<proteinExistence type="predicted"/>
<dbReference type="RefSeq" id="WP_089088653.1">
    <property type="nucleotide sequence ID" value="NZ_BCMH01000008.1"/>
</dbReference>
<accession>A0A1Z5IPK5</accession>
<evidence type="ECO:0000256" key="1">
    <source>
        <dbReference type="ARBA" id="ARBA00022741"/>
    </source>
</evidence>
<dbReference type="Pfam" id="PF00004">
    <property type="entry name" value="AAA"/>
    <property type="match status" value="1"/>
</dbReference>
<dbReference type="GO" id="GO:0005524">
    <property type="term" value="F:ATP binding"/>
    <property type="evidence" value="ECO:0007669"/>
    <property type="project" value="UniProtKB-KW"/>
</dbReference>
<evidence type="ECO:0000256" key="4">
    <source>
        <dbReference type="SAM" id="Coils"/>
    </source>
</evidence>
<evidence type="ECO:0000313" key="6">
    <source>
        <dbReference type="EMBL" id="GAX03687.1"/>
    </source>
</evidence>
<dbReference type="GO" id="GO:0006508">
    <property type="term" value="P:proteolysis"/>
    <property type="evidence" value="ECO:0007669"/>
    <property type="project" value="UniProtKB-KW"/>
</dbReference>
<dbReference type="SUPFAM" id="SSF52540">
    <property type="entry name" value="P-loop containing nucleoside triphosphate hydrolases"/>
    <property type="match status" value="2"/>
</dbReference>
<evidence type="ECO:0000259" key="5">
    <source>
        <dbReference type="PROSITE" id="PS50151"/>
    </source>
</evidence>
<dbReference type="AlphaFoldDB" id="A0A1Z5IPK5"/>
<dbReference type="InterPro" id="IPR019489">
    <property type="entry name" value="Clp_ATPase_C"/>
</dbReference>
<dbReference type="InterPro" id="IPR027417">
    <property type="entry name" value="P-loop_NTPase"/>
</dbReference>
<dbReference type="FunFam" id="3.40.50.300:FF:000025">
    <property type="entry name" value="ATP-dependent Clp protease subunit"/>
    <property type="match status" value="1"/>
</dbReference>
<dbReference type="CDD" id="cd19499">
    <property type="entry name" value="RecA-like_ClpB_Hsp104-like"/>
    <property type="match status" value="1"/>
</dbReference>
<dbReference type="Proteomes" id="UP000198430">
    <property type="component" value="Unassembled WGS sequence"/>
</dbReference>
<feature type="coiled-coil region" evidence="4">
    <location>
        <begin position="330"/>
        <end position="376"/>
    </location>
</feature>
<dbReference type="GO" id="GO:0016887">
    <property type="term" value="F:ATP hydrolysis activity"/>
    <property type="evidence" value="ECO:0007669"/>
    <property type="project" value="InterPro"/>
</dbReference>
<dbReference type="InterPro" id="IPR003959">
    <property type="entry name" value="ATPase_AAA_core"/>
</dbReference>
<organism evidence="6 7">
    <name type="scientific">Secundilactobacillus pentosiphilus</name>
    <dbReference type="NCBI Taxonomy" id="1714682"/>
    <lineage>
        <taxon>Bacteria</taxon>
        <taxon>Bacillati</taxon>
        <taxon>Bacillota</taxon>
        <taxon>Bacilli</taxon>
        <taxon>Lactobacillales</taxon>
        <taxon>Lactobacillaceae</taxon>
        <taxon>Secundilactobacillus</taxon>
    </lineage>
</organism>
<comment type="caution">
    <text evidence="6">The sequence shown here is derived from an EMBL/GenBank/DDBJ whole genome shotgun (WGS) entry which is preliminary data.</text>
</comment>
<dbReference type="PANTHER" id="PTHR11638">
    <property type="entry name" value="ATP-DEPENDENT CLP PROTEASE"/>
    <property type="match status" value="1"/>
</dbReference>
<name>A0A1Z5IPK5_9LACO</name>
<reference evidence="6 7" key="1">
    <citation type="submission" date="2015-11" db="EMBL/GenBank/DDBJ databases">
        <title>Draft genome sequences of new species of the genus Lactobacillus isolated from orchardgrass silage.</title>
        <authorList>
            <person name="Tohno M."/>
            <person name="Tanizawa Y."/>
            <person name="Arita M."/>
        </authorList>
    </citation>
    <scope>NUCLEOTIDE SEQUENCE [LARGE SCALE GENOMIC DNA]</scope>
    <source>
        <strain evidence="6 7">IWT140</strain>
    </source>
</reference>
<dbReference type="Gene3D" id="3.40.50.300">
    <property type="entry name" value="P-loop containing nucleotide triphosphate hydrolases"/>
    <property type="match status" value="2"/>
</dbReference>
<dbReference type="Gene3D" id="4.10.860.10">
    <property type="entry name" value="UVR domain"/>
    <property type="match status" value="1"/>
</dbReference>
<sequence length="710" mass="77806">MANYFNNDPFFNNNMDDMFNSLFRQMGNGETARYEVNGHELTPDEFAQYRATGKLPDREHEIPVNDGGDHAVKKGGILEKLGRNLTQEARDGLLDPVIGRDKEIQETAEILSRRIKNNPILVGDAGVGKTAVVEGLAQAIADGKVPEAVQGKEIYSIDLSSLEAGTQLRGSFEDNIKNLIKEVKAAGNVILFFDEIHQILGIGSTGGEENGGKGLADIIKPALSRGDITVIGATTQDEYRNTILKDTALARRFNDVTIDEPSPETTLAILKGVKGLYEKHHHVSLPEDVLKAAVDYSVQYMPQRTLPDKAIDLIDMTAAHLAAGNAGSDKASLQEQLKTAQKTKDEAAKAEDYEKAAKAKERVEKLEKQIKDADDTSENNVVATPNDVAESVQRLTGIPVAKMGTNDIERLKGIASRLKSKVIGQDEAVDMVARAVRRNRAGFDEGNRPIGSFLFVGPTGVGKTELAKQLALDMFGNKDAIIRLDMSEYSDRTAVSKLIGTSAGYVGYEDNGNTLTEQVRRNPYSIVLLDEIEKADPQVLTLLLQVMDDGRLTDGQGNVVNFKNTIIIATSNAGFGNEALTGDKEKDISLSERLAPYFKPEFLNRFNGIVQFSHLTKDDLSEIVDLMLDDVNRTLAKKNITLTVSDDAKNWLMTEGYDEAMGARPLRRVIEQQIRDKVTDFYLDHLDAKNLQADLVDGTIKISEKAAVTA</sequence>
<dbReference type="SMART" id="SM00382">
    <property type="entry name" value="AAA"/>
    <property type="match status" value="2"/>
</dbReference>
<evidence type="ECO:0000256" key="3">
    <source>
        <dbReference type="ARBA" id="ARBA00023186"/>
    </source>
</evidence>
<dbReference type="InterPro" id="IPR041546">
    <property type="entry name" value="ClpA/ClpB_AAA_lid"/>
</dbReference>
<dbReference type="InterPro" id="IPR028299">
    <property type="entry name" value="ClpA/B_CS2"/>
</dbReference>
<keyword evidence="6" id="KW-0378">Hydrolase</keyword>
<dbReference type="InterPro" id="IPR001270">
    <property type="entry name" value="ClpA/B"/>
</dbReference>
<dbReference type="Gene3D" id="1.10.8.60">
    <property type="match status" value="2"/>
</dbReference>
<dbReference type="GO" id="GO:0034605">
    <property type="term" value="P:cellular response to heat"/>
    <property type="evidence" value="ECO:0007669"/>
    <property type="project" value="TreeGrafter"/>
</dbReference>
<dbReference type="Pfam" id="PF07724">
    <property type="entry name" value="AAA_2"/>
    <property type="match status" value="1"/>
</dbReference>
<dbReference type="PROSITE" id="PS00871">
    <property type="entry name" value="CLPAB_2"/>
    <property type="match status" value="1"/>
</dbReference>
<dbReference type="InterPro" id="IPR050130">
    <property type="entry name" value="ClpA_ClpB"/>
</dbReference>
<dbReference type="SMART" id="SM01086">
    <property type="entry name" value="ClpB_D2-small"/>
    <property type="match status" value="1"/>
</dbReference>
<keyword evidence="6" id="KW-0645">Protease</keyword>
<dbReference type="Pfam" id="PF10431">
    <property type="entry name" value="ClpB_D2-small"/>
    <property type="match status" value="1"/>
</dbReference>
<dbReference type="InterPro" id="IPR001943">
    <property type="entry name" value="UVR_dom"/>
</dbReference>
<dbReference type="PRINTS" id="PR00300">
    <property type="entry name" value="CLPPROTEASEA"/>
</dbReference>
<keyword evidence="4" id="KW-0175">Coiled coil</keyword>
<dbReference type="CDD" id="cd00009">
    <property type="entry name" value="AAA"/>
    <property type="match status" value="1"/>
</dbReference>
<dbReference type="Pfam" id="PF17871">
    <property type="entry name" value="AAA_lid_9"/>
    <property type="match status" value="1"/>
</dbReference>
<dbReference type="PANTHER" id="PTHR11638:SF188">
    <property type="entry name" value="ATP-DEPENDENT CLP PROTEASE ATP-BINDING SUBUNIT CLPL"/>
    <property type="match status" value="1"/>
</dbReference>
<dbReference type="GO" id="GO:0005737">
    <property type="term" value="C:cytoplasm"/>
    <property type="evidence" value="ECO:0007669"/>
    <property type="project" value="TreeGrafter"/>
</dbReference>
<evidence type="ECO:0000313" key="7">
    <source>
        <dbReference type="Proteomes" id="UP000198430"/>
    </source>
</evidence>
<feature type="domain" description="UVR" evidence="5">
    <location>
        <begin position="334"/>
        <end position="369"/>
    </location>
</feature>
<evidence type="ECO:0000256" key="2">
    <source>
        <dbReference type="ARBA" id="ARBA00022840"/>
    </source>
</evidence>